<name>A0A839TD76_9GAMM</name>
<keyword evidence="2" id="KW-1185">Reference proteome</keyword>
<protein>
    <submittedName>
        <fullName evidence="1">Uncharacterized protein</fullName>
    </submittedName>
</protein>
<comment type="caution">
    <text evidence="1">The sequence shown here is derived from an EMBL/GenBank/DDBJ whole genome shotgun (WGS) entry which is preliminary data.</text>
</comment>
<sequence length="52" mass="6004">MSISASLDIHLLDTDRDAIDVLKCLLHHGWTIYDNGEKVFLPENDNGMFDWK</sequence>
<dbReference type="RefSeq" id="WP_183620892.1">
    <property type="nucleotide sequence ID" value="NZ_CAJHAH010000005.1"/>
</dbReference>
<organism evidence="1 2">
    <name type="scientific">Psychrobacter luti</name>
    <dbReference type="NCBI Taxonomy" id="198481"/>
    <lineage>
        <taxon>Bacteria</taxon>
        <taxon>Pseudomonadati</taxon>
        <taxon>Pseudomonadota</taxon>
        <taxon>Gammaproteobacteria</taxon>
        <taxon>Moraxellales</taxon>
        <taxon>Moraxellaceae</taxon>
        <taxon>Psychrobacter</taxon>
    </lineage>
</organism>
<accession>A0A839TD76</accession>
<gene>
    <name evidence="1" type="ORF">FHS24_001916</name>
</gene>
<evidence type="ECO:0000313" key="1">
    <source>
        <dbReference type="EMBL" id="MBB3107391.1"/>
    </source>
</evidence>
<dbReference type="Proteomes" id="UP000588111">
    <property type="component" value="Unassembled WGS sequence"/>
</dbReference>
<evidence type="ECO:0000313" key="2">
    <source>
        <dbReference type="Proteomes" id="UP000588111"/>
    </source>
</evidence>
<reference evidence="1 2" key="1">
    <citation type="submission" date="2020-08" db="EMBL/GenBank/DDBJ databases">
        <title>Genomic Encyclopedia of Type Strains, Phase III (KMG-III): the genomes of soil and plant-associated and newly described type strains.</title>
        <authorList>
            <person name="Whitman W."/>
        </authorList>
    </citation>
    <scope>NUCLEOTIDE SEQUENCE [LARGE SCALE GENOMIC DNA]</scope>
    <source>
        <strain evidence="1 2">CECT 5885</strain>
    </source>
</reference>
<dbReference type="AlphaFoldDB" id="A0A839TD76"/>
<proteinExistence type="predicted"/>
<dbReference type="EMBL" id="JACHXL010000004">
    <property type="protein sequence ID" value="MBB3107391.1"/>
    <property type="molecule type" value="Genomic_DNA"/>
</dbReference>